<protein>
    <submittedName>
        <fullName evidence="4">TPR-like protein</fullName>
    </submittedName>
</protein>
<feature type="repeat" description="TPR" evidence="3">
    <location>
        <begin position="1162"/>
        <end position="1195"/>
    </location>
</feature>
<dbReference type="InterPro" id="IPR011990">
    <property type="entry name" value="TPR-like_helical_dom_sf"/>
</dbReference>
<feature type="repeat" description="TPR" evidence="3">
    <location>
        <begin position="718"/>
        <end position="751"/>
    </location>
</feature>
<name>A0AA38Q823_9AGAR</name>
<dbReference type="PANTHER" id="PTHR15704:SF7">
    <property type="entry name" value="SUPERKILLER COMPLEX PROTEIN 3"/>
    <property type="match status" value="1"/>
</dbReference>
<proteinExistence type="predicted"/>
<sequence length="1442" mass="160429">MSSSIVKTKLKNARDFLGKKNYAGAKDAALQVLQYEADNYNANVFLGLASLELGELSQGEQAYKRATELNPDQLLAWQGLSQFYVRTKDWEQYADVLRRLVDMHAKSNDAVKCAETLQKYIDLRRERGISSQLIDALYLLLPDSPLYEVLSNLPPPDPTNPTSTTTFPIQIALYNSLTVVEELIAILERDEESYLKKEFEKRRTRLNAGPPEQIRKEIGQEVWGNSRLPSLYSQVLNHPNTEDILRRQTESKLLRYKQQYMISLPASGDMMIMKEEVIKEIEDLISGMVLLHIPDELAWMLFLDRKDVENIDDYDYALLQEFIALFPSHPLTGLLKGYFIYKQISISDDTEDLDTAPQDMDVGYDMILVKSISSPTLLMLSELYMKEAFASVSTSLIATRIVCEVHLVEADYENAVQVAESGLRILAKFEQENGTKSSNVRLGFQAILATSLVHLYPPKHHSKALQLITEILAVSPQNVAGIMGKGYILEANNKWEEAAENFAQVFELLGEGHDEGLRAKEEHAWCISRAGDVYGGIDSLKNVLQILNGLEGRDHDRARCYWRLGRCTWDLDSEKTLEGYQNFVAALKCDPNYAPAFTSLGIYYSEHVSPPDPVRASKCFQKAFELDSREADAAHRLAKGFADEQEWDLVEVVARRTIEGEGGLDGGLQKLEENVAGKYLPTNTWAWKALGVVNLMNRNYAPAINALQVALRAEPDDSLTWLRLGEAYFKSGRHSAALKALGRSQELHDESDWICSYFTAEVYRQTGQFENAIEELGTVLSSKPAEVSVLTALARAYLDLGRAQFSDGFAARAEHSFLESIRLSLRAITDSTGFRTVIWKTVADALYFLSTRDTFCNRSALYPVLVDIKNLLGSPSSRIADIIAQQLGGHSHLDTTGTLELAIATYDHRVDLGSSENVAVGSAWFDLSVALRALAKKIHDGDKKANVTTQSHKALIEAIRTSPTNDTYWVALGDTHFVEQPKMAQHAYIKALEIDSKNAETWTNLGLLFYHHNDLELANEAFYRAQSADPDYTLAWFGQALIAITSGHLSGATSILEHAVGLTNIVPELDFQYASRVFFQRKGKGKYQAFSSTTDDLLPVFFILDRHAKSQPNDPTALHLYALVCESLGQLELGIELITRAVALLEASYEQTEDTEIERQFTIAHSNIGRLKLSLNDYEGALESFETSLGLLSEENDETVMLLRVQGQIGSGIAHFKMGNLESALDFIESAVGSAADHELVRGEATVMLAQTLWALGTSESKEQAKTLLLDCISADPENLIAINTLAAMGILTDDESLIDAALSEILALPVDRKHALDPQRDVDHLLIQHHLGQNDAEKALSVAQRAVFTSPGEHKTRNQMATLLCQMQRHGPIVSVLSGPSTENLLENESSLKLQAVAEAFSTDSKADRTRAVHLAQKNVMLRPSDLDNWHVLTIANASTK</sequence>
<evidence type="ECO:0000313" key="4">
    <source>
        <dbReference type="EMBL" id="KAJ3988295.1"/>
    </source>
</evidence>
<feature type="repeat" description="TPR" evidence="3">
    <location>
        <begin position="40"/>
        <end position="73"/>
    </location>
</feature>
<dbReference type="GO" id="GO:0006401">
    <property type="term" value="P:RNA catabolic process"/>
    <property type="evidence" value="ECO:0007669"/>
    <property type="project" value="InterPro"/>
</dbReference>
<feature type="repeat" description="TPR" evidence="3">
    <location>
        <begin position="684"/>
        <end position="717"/>
    </location>
</feature>
<evidence type="ECO:0000256" key="2">
    <source>
        <dbReference type="ARBA" id="ARBA00022803"/>
    </source>
</evidence>
<organism evidence="4 5">
    <name type="scientific">Lentinula detonsa</name>
    <dbReference type="NCBI Taxonomy" id="2804962"/>
    <lineage>
        <taxon>Eukaryota</taxon>
        <taxon>Fungi</taxon>
        <taxon>Dikarya</taxon>
        <taxon>Basidiomycota</taxon>
        <taxon>Agaricomycotina</taxon>
        <taxon>Agaricomycetes</taxon>
        <taxon>Agaricomycetidae</taxon>
        <taxon>Agaricales</taxon>
        <taxon>Marasmiineae</taxon>
        <taxon>Omphalotaceae</taxon>
        <taxon>Lentinula</taxon>
    </lineage>
</organism>
<comment type="caution">
    <text evidence="4">The sequence shown here is derived from an EMBL/GenBank/DDBJ whole genome shotgun (WGS) entry which is preliminary data.</text>
</comment>
<dbReference type="GO" id="GO:0055087">
    <property type="term" value="C:Ski complex"/>
    <property type="evidence" value="ECO:0007669"/>
    <property type="project" value="InterPro"/>
</dbReference>
<reference evidence="4" key="1">
    <citation type="submission" date="2022-08" db="EMBL/GenBank/DDBJ databases">
        <authorList>
            <consortium name="DOE Joint Genome Institute"/>
            <person name="Min B."/>
            <person name="Riley R."/>
            <person name="Sierra-Patev S."/>
            <person name="Naranjo-Ortiz M."/>
            <person name="Looney B."/>
            <person name="Konkel Z."/>
            <person name="Slot J.C."/>
            <person name="Sakamoto Y."/>
            <person name="Steenwyk J.L."/>
            <person name="Rokas A."/>
            <person name="Carro J."/>
            <person name="Camarero S."/>
            <person name="Ferreira P."/>
            <person name="Molpeceres G."/>
            <person name="Ruiz-Duenas F.J."/>
            <person name="Serrano A."/>
            <person name="Henrissat B."/>
            <person name="Drula E."/>
            <person name="Hughes K.W."/>
            <person name="Mata J.L."/>
            <person name="Ishikawa N.K."/>
            <person name="Vargas-Isla R."/>
            <person name="Ushijima S."/>
            <person name="Smith C.A."/>
            <person name="Ahrendt S."/>
            <person name="Andreopoulos W."/>
            <person name="He G."/>
            <person name="Labutti K."/>
            <person name="Lipzen A."/>
            <person name="Ng V."/>
            <person name="Sandor L."/>
            <person name="Barry K."/>
            <person name="Martinez A.T."/>
            <person name="Xiao Y."/>
            <person name="Gibbons J.G."/>
            <person name="Terashima K."/>
            <person name="Hibbett D.S."/>
            <person name="Grigoriev I.V."/>
        </authorList>
    </citation>
    <scope>NUCLEOTIDE SEQUENCE</scope>
    <source>
        <strain evidence="4">TFB7829</strain>
    </source>
</reference>
<dbReference type="Gene3D" id="1.25.40.10">
    <property type="entry name" value="Tetratricopeptide repeat domain"/>
    <property type="match status" value="4"/>
</dbReference>
<evidence type="ECO:0000256" key="3">
    <source>
        <dbReference type="PROSITE-ProRule" id="PRU00339"/>
    </source>
</evidence>
<dbReference type="PROSITE" id="PS50005">
    <property type="entry name" value="TPR"/>
    <property type="match status" value="5"/>
</dbReference>
<dbReference type="Pfam" id="PF14559">
    <property type="entry name" value="TPR_19"/>
    <property type="match status" value="1"/>
</dbReference>
<keyword evidence="2 3" id="KW-0802">TPR repeat</keyword>
<evidence type="ECO:0000313" key="5">
    <source>
        <dbReference type="Proteomes" id="UP001163850"/>
    </source>
</evidence>
<dbReference type="SMART" id="SM00028">
    <property type="entry name" value="TPR"/>
    <property type="match status" value="10"/>
</dbReference>
<dbReference type="InterPro" id="IPR040962">
    <property type="entry name" value="TPR_22"/>
</dbReference>
<dbReference type="Proteomes" id="UP001163850">
    <property type="component" value="Unassembled WGS sequence"/>
</dbReference>
<dbReference type="Pfam" id="PF13432">
    <property type="entry name" value="TPR_16"/>
    <property type="match status" value="2"/>
</dbReference>
<dbReference type="SUPFAM" id="SSF48452">
    <property type="entry name" value="TPR-like"/>
    <property type="match status" value="5"/>
</dbReference>
<keyword evidence="1" id="KW-0677">Repeat</keyword>
<dbReference type="EMBL" id="MU801911">
    <property type="protein sequence ID" value="KAJ3988295.1"/>
    <property type="molecule type" value="Genomic_DNA"/>
</dbReference>
<dbReference type="PANTHER" id="PTHR15704">
    <property type="entry name" value="SUPERKILLER 3 PROTEIN-RELATED"/>
    <property type="match status" value="1"/>
</dbReference>
<dbReference type="InterPro" id="IPR019734">
    <property type="entry name" value="TPR_rpt"/>
</dbReference>
<accession>A0AA38Q823</accession>
<feature type="repeat" description="TPR" evidence="3">
    <location>
        <begin position="999"/>
        <end position="1032"/>
    </location>
</feature>
<dbReference type="InterPro" id="IPR039226">
    <property type="entry name" value="Ski3/TTC37"/>
</dbReference>
<dbReference type="Pfam" id="PF18833">
    <property type="entry name" value="TPR_22"/>
    <property type="match status" value="1"/>
</dbReference>
<gene>
    <name evidence="4" type="ORF">F5890DRAFT_1550661</name>
</gene>
<evidence type="ECO:0000256" key="1">
    <source>
        <dbReference type="ARBA" id="ARBA00022737"/>
    </source>
</evidence>